<comment type="caution">
    <text evidence="1">The sequence shown here is derived from an EMBL/GenBank/DDBJ whole genome shotgun (WGS) entry which is preliminary data.</text>
</comment>
<accession>D0I2Q9</accession>
<dbReference type="EMBL" id="ADAQ01000004">
    <property type="protein sequence ID" value="EEY74215.1"/>
    <property type="molecule type" value="Genomic_DNA"/>
</dbReference>
<gene>
    <name evidence="1" type="ORF">VHA_000022</name>
</gene>
<sequence>MATGAVLSSFVILALFVFQPLPQSWGAMLRNAKAYAPPLKQHQGRAGE</sequence>
<evidence type="ECO:0000313" key="1">
    <source>
        <dbReference type="EMBL" id="EEY74215.1"/>
    </source>
</evidence>
<organism evidence="1 2">
    <name type="scientific">Grimontia hollisae CIP 101886</name>
    <dbReference type="NCBI Taxonomy" id="675812"/>
    <lineage>
        <taxon>Bacteria</taxon>
        <taxon>Pseudomonadati</taxon>
        <taxon>Pseudomonadota</taxon>
        <taxon>Gammaproteobacteria</taxon>
        <taxon>Vibrionales</taxon>
        <taxon>Vibrionaceae</taxon>
        <taxon>Grimontia</taxon>
    </lineage>
</organism>
<reference evidence="1 2" key="1">
    <citation type="submission" date="2009-10" db="EMBL/GenBank/DDBJ databases">
        <authorList>
            <consortium name="Los Alamos National Laboratory (LANL)"/>
            <consortium name="National Microbial Pathogen Data Resource (NMPDR)"/>
            <person name="Saunders E.H."/>
            <person name="Munk A.C."/>
            <person name="Tapia R."/>
            <person name="Green L."/>
            <person name="Rogers Y."/>
            <person name="Detter J.C."/>
            <person name="Bruce D."/>
            <person name="Brettin T.S."/>
            <person name="Colwell R.R."/>
            <person name="Huq A."/>
            <person name="Grim C.J."/>
            <person name="Hasan N.A."/>
            <person name="Bartels D."/>
            <person name="Vonstein V."/>
        </authorList>
    </citation>
    <scope>NUCLEOTIDE SEQUENCE [LARGE SCALE GENOMIC DNA]</scope>
    <source>
        <strain evidence="1 2">CIP 101886</strain>
    </source>
</reference>
<protein>
    <submittedName>
        <fullName evidence="1">Uncharacterized protein</fullName>
    </submittedName>
</protein>
<dbReference type="AlphaFoldDB" id="D0I2Q9"/>
<keyword evidence="2" id="KW-1185">Reference proteome</keyword>
<proteinExistence type="predicted"/>
<dbReference type="Proteomes" id="UP000003604">
    <property type="component" value="Unassembled WGS sequence"/>
</dbReference>
<evidence type="ECO:0000313" key="2">
    <source>
        <dbReference type="Proteomes" id="UP000003604"/>
    </source>
</evidence>
<name>D0I2Q9_GRIHO</name>